<accession>A0ACB8EUZ1</accession>
<dbReference type="Proteomes" id="UP000827872">
    <property type="component" value="Linkage Group LG15"/>
</dbReference>
<comment type="caution">
    <text evidence="1">The sequence shown here is derived from an EMBL/GenBank/DDBJ whole genome shotgun (WGS) entry which is preliminary data.</text>
</comment>
<gene>
    <name evidence="1" type="ORF">K3G42_007055</name>
</gene>
<organism evidence="1 2">
    <name type="scientific">Sphaerodactylus townsendi</name>
    <dbReference type="NCBI Taxonomy" id="933632"/>
    <lineage>
        <taxon>Eukaryota</taxon>
        <taxon>Metazoa</taxon>
        <taxon>Chordata</taxon>
        <taxon>Craniata</taxon>
        <taxon>Vertebrata</taxon>
        <taxon>Euteleostomi</taxon>
        <taxon>Lepidosauria</taxon>
        <taxon>Squamata</taxon>
        <taxon>Bifurcata</taxon>
        <taxon>Gekkota</taxon>
        <taxon>Sphaerodactylidae</taxon>
        <taxon>Sphaerodactylus</taxon>
    </lineage>
</organism>
<protein>
    <submittedName>
        <fullName evidence="1">Uncharacterized protein</fullName>
    </submittedName>
</protein>
<name>A0ACB8EUZ1_9SAUR</name>
<proteinExistence type="predicted"/>
<keyword evidence="2" id="KW-1185">Reference proteome</keyword>
<evidence type="ECO:0000313" key="2">
    <source>
        <dbReference type="Proteomes" id="UP000827872"/>
    </source>
</evidence>
<reference evidence="1" key="1">
    <citation type="submission" date="2021-08" db="EMBL/GenBank/DDBJ databases">
        <title>The first chromosome-level gecko genome reveals the dynamic sex chromosomes of Neotropical dwarf geckos (Sphaerodactylidae: Sphaerodactylus).</title>
        <authorList>
            <person name="Pinto B.J."/>
            <person name="Keating S.E."/>
            <person name="Gamble T."/>
        </authorList>
    </citation>
    <scope>NUCLEOTIDE SEQUENCE</scope>
    <source>
        <strain evidence="1">TG3544</strain>
    </source>
</reference>
<sequence length="82" mass="9505">MTLARRNRRQSRTSLEVREGLRRGAVHQFHDLLDWGSQNYASSMGYSYGPLPAPAWSEGQKMKPLSRIYALHAETRIRKDMD</sequence>
<evidence type="ECO:0000313" key="1">
    <source>
        <dbReference type="EMBL" id="KAH7996493.1"/>
    </source>
</evidence>
<dbReference type="EMBL" id="CM037628">
    <property type="protein sequence ID" value="KAH7996493.1"/>
    <property type="molecule type" value="Genomic_DNA"/>
</dbReference>